<dbReference type="PRINTS" id="PR01264">
    <property type="entry name" value="MECHCHANNEL"/>
</dbReference>
<dbReference type="NCBIfam" id="TIGR00220">
    <property type="entry name" value="mscL"/>
    <property type="match status" value="1"/>
</dbReference>
<dbReference type="OrthoDB" id="9810350at2"/>
<evidence type="ECO:0000256" key="8">
    <source>
        <dbReference type="ARBA" id="ARBA00023303"/>
    </source>
</evidence>
<dbReference type="KEGG" id="dco:SAMEA4475696_2225"/>
<keyword evidence="3 9" id="KW-1003">Cell membrane</keyword>
<evidence type="ECO:0000313" key="11">
    <source>
        <dbReference type="Proteomes" id="UP000242637"/>
    </source>
</evidence>
<comment type="caution">
    <text evidence="9">Lacks conserved residue(s) required for the propagation of feature annotation.</text>
</comment>
<dbReference type="RefSeq" id="WP_028326669.1">
    <property type="nucleotide sequence ID" value="NZ_JAAFNI010000001.1"/>
</dbReference>
<evidence type="ECO:0000313" key="10">
    <source>
        <dbReference type="EMBL" id="SNV25305.1"/>
    </source>
</evidence>
<evidence type="ECO:0000256" key="2">
    <source>
        <dbReference type="ARBA" id="ARBA00022448"/>
    </source>
</evidence>
<keyword evidence="2 9" id="KW-0813">Transport</keyword>
<dbReference type="InterPro" id="IPR036019">
    <property type="entry name" value="MscL_channel"/>
</dbReference>
<evidence type="ECO:0000256" key="4">
    <source>
        <dbReference type="ARBA" id="ARBA00022692"/>
    </source>
</evidence>
<organism evidence="10 11">
    <name type="scientific">Dermatophilus congolensis</name>
    <dbReference type="NCBI Taxonomy" id="1863"/>
    <lineage>
        <taxon>Bacteria</taxon>
        <taxon>Bacillati</taxon>
        <taxon>Actinomycetota</taxon>
        <taxon>Actinomycetes</taxon>
        <taxon>Micrococcales</taxon>
        <taxon>Dermatophilaceae</taxon>
        <taxon>Dermatophilus</taxon>
    </lineage>
</organism>
<reference evidence="10 11" key="1">
    <citation type="submission" date="2017-06" db="EMBL/GenBank/DDBJ databases">
        <authorList>
            <consortium name="Pathogen Informatics"/>
        </authorList>
    </citation>
    <scope>NUCLEOTIDE SEQUENCE [LARGE SCALE GENOMIC DNA]</scope>
    <source>
        <strain evidence="10 11">NCTC13039</strain>
    </source>
</reference>
<dbReference type="AlphaFoldDB" id="A0A239VSS1"/>
<dbReference type="STRING" id="1121387.GCA_000429885_00592"/>
<evidence type="ECO:0000256" key="6">
    <source>
        <dbReference type="ARBA" id="ARBA00023065"/>
    </source>
</evidence>
<keyword evidence="11" id="KW-1185">Reference proteome</keyword>
<dbReference type="GeneID" id="63460392"/>
<keyword evidence="8 9" id="KW-0407">Ion channel</keyword>
<gene>
    <name evidence="9 10" type="primary">mscL</name>
    <name evidence="10" type="ORF">SAMEA4475696_02225</name>
</gene>
<dbReference type="GO" id="GO:0008381">
    <property type="term" value="F:mechanosensitive monoatomic ion channel activity"/>
    <property type="evidence" value="ECO:0007669"/>
    <property type="project" value="UniProtKB-UniRule"/>
</dbReference>
<dbReference type="SUPFAM" id="SSF81330">
    <property type="entry name" value="Gated mechanosensitive channel"/>
    <property type="match status" value="1"/>
</dbReference>
<dbReference type="InterPro" id="IPR001185">
    <property type="entry name" value="MS_channel"/>
</dbReference>
<evidence type="ECO:0000256" key="5">
    <source>
        <dbReference type="ARBA" id="ARBA00022989"/>
    </source>
</evidence>
<sequence length="134" mass="14576">MFQGFKDFILRGNVIELAVAVVVGSAFQKVVDTFVSSIVTPIINAVGAPQSSGLGFSLRSDKAAATFINFSTIINAFVVFIITAAVVYFIFVLPMNKLAERRAKGVEPEPEVVSEDIALLREIRDELAAQRRQA</sequence>
<comment type="function">
    <text evidence="9">Channel that opens in response to stretch forces in the membrane lipid bilayer. May participate in the regulation of osmotic pressure changes within the cell.</text>
</comment>
<comment type="subunit">
    <text evidence="9">Homopentamer.</text>
</comment>
<keyword evidence="4 9" id="KW-0812">Transmembrane</keyword>
<protein>
    <recommendedName>
        <fullName evidence="9">Large-conductance mechanosensitive channel</fullName>
    </recommendedName>
</protein>
<dbReference type="HAMAP" id="MF_00115">
    <property type="entry name" value="MscL"/>
    <property type="match status" value="1"/>
</dbReference>
<proteinExistence type="inferred from homology"/>
<keyword evidence="5 9" id="KW-1133">Transmembrane helix</keyword>
<keyword evidence="7 9" id="KW-0472">Membrane</keyword>
<evidence type="ECO:0000256" key="3">
    <source>
        <dbReference type="ARBA" id="ARBA00022475"/>
    </source>
</evidence>
<evidence type="ECO:0000256" key="1">
    <source>
        <dbReference type="ARBA" id="ARBA00004141"/>
    </source>
</evidence>
<keyword evidence="6 9" id="KW-0406">Ion transport</keyword>
<dbReference type="Gene3D" id="1.10.1200.120">
    <property type="entry name" value="Large-conductance mechanosensitive channel, MscL, domain 1"/>
    <property type="match status" value="1"/>
</dbReference>
<dbReference type="PANTHER" id="PTHR30266:SF2">
    <property type="entry name" value="LARGE-CONDUCTANCE MECHANOSENSITIVE CHANNEL"/>
    <property type="match status" value="1"/>
</dbReference>
<comment type="similarity">
    <text evidence="9">Belongs to the MscL family.</text>
</comment>
<comment type="subcellular location">
    <subcellularLocation>
        <location evidence="9">Cell membrane</location>
        <topology evidence="9">Multi-pass membrane protein</topology>
    </subcellularLocation>
    <subcellularLocation>
        <location evidence="1">Membrane</location>
        <topology evidence="1">Multi-pass membrane protein</topology>
    </subcellularLocation>
</comment>
<evidence type="ECO:0000256" key="9">
    <source>
        <dbReference type="HAMAP-Rule" id="MF_00115"/>
    </source>
</evidence>
<feature type="transmembrane region" description="Helical" evidence="9">
    <location>
        <begin position="67"/>
        <end position="93"/>
    </location>
</feature>
<dbReference type="Pfam" id="PF01741">
    <property type="entry name" value="MscL"/>
    <property type="match status" value="1"/>
</dbReference>
<evidence type="ECO:0000256" key="7">
    <source>
        <dbReference type="ARBA" id="ARBA00023136"/>
    </source>
</evidence>
<dbReference type="Proteomes" id="UP000242637">
    <property type="component" value="Chromosome 1"/>
</dbReference>
<name>A0A239VSS1_9MICO</name>
<dbReference type="GO" id="GO:0005886">
    <property type="term" value="C:plasma membrane"/>
    <property type="evidence" value="ECO:0007669"/>
    <property type="project" value="UniProtKB-SubCell"/>
</dbReference>
<dbReference type="PANTHER" id="PTHR30266">
    <property type="entry name" value="MECHANOSENSITIVE CHANNEL MSCL"/>
    <property type="match status" value="1"/>
</dbReference>
<dbReference type="EMBL" id="LT906453">
    <property type="protein sequence ID" value="SNV25305.1"/>
    <property type="molecule type" value="Genomic_DNA"/>
</dbReference>
<accession>A0A239VSS1</accession>
<dbReference type="InterPro" id="IPR037673">
    <property type="entry name" value="MSC/AndL"/>
</dbReference>